<accession>A0ABT1LM11</accession>
<dbReference type="PANTHER" id="PTHR42760:SF40">
    <property type="entry name" value="3-OXOACYL-[ACYL-CARRIER-PROTEIN] REDUCTASE, CHLOROPLASTIC"/>
    <property type="match status" value="1"/>
</dbReference>
<proteinExistence type="inferred from homology"/>
<dbReference type="Proteomes" id="UP001524318">
    <property type="component" value="Unassembled WGS sequence"/>
</dbReference>
<dbReference type="PRINTS" id="PR00081">
    <property type="entry name" value="GDHRDH"/>
</dbReference>
<evidence type="ECO:0000313" key="2">
    <source>
        <dbReference type="EMBL" id="MCP8999497.1"/>
    </source>
</evidence>
<evidence type="ECO:0000256" key="1">
    <source>
        <dbReference type="ARBA" id="ARBA00006484"/>
    </source>
</evidence>
<dbReference type="PANTHER" id="PTHR42760">
    <property type="entry name" value="SHORT-CHAIN DEHYDROGENASES/REDUCTASES FAMILY MEMBER"/>
    <property type="match status" value="1"/>
</dbReference>
<dbReference type="SUPFAM" id="SSF51735">
    <property type="entry name" value="NAD(P)-binding Rossmann-fold domains"/>
    <property type="match status" value="1"/>
</dbReference>
<dbReference type="PROSITE" id="PS00061">
    <property type="entry name" value="ADH_SHORT"/>
    <property type="match status" value="1"/>
</dbReference>
<comment type="similarity">
    <text evidence="1">Belongs to the short-chain dehydrogenases/reductases (SDR) family.</text>
</comment>
<protein>
    <submittedName>
        <fullName evidence="2">SDR family oxidoreductase</fullName>
    </submittedName>
</protein>
<comment type="caution">
    <text evidence="2">The sequence shown here is derived from an EMBL/GenBank/DDBJ whole genome shotgun (WGS) entry which is preliminary data.</text>
</comment>
<dbReference type="PRINTS" id="PR00080">
    <property type="entry name" value="SDRFAMILY"/>
</dbReference>
<evidence type="ECO:0000313" key="3">
    <source>
        <dbReference type="Proteomes" id="UP001524318"/>
    </source>
</evidence>
<reference evidence="2 3" key="1">
    <citation type="submission" date="2022-06" db="EMBL/GenBank/DDBJ databases">
        <title>Pseudarthrobacter sp. strain RMG13 Genome sequencing and assembly.</title>
        <authorList>
            <person name="Kim I."/>
        </authorList>
    </citation>
    <scope>NUCLEOTIDE SEQUENCE [LARGE SCALE GENOMIC DNA]</scope>
    <source>
        <strain evidence="2 3">RMG13</strain>
    </source>
</reference>
<dbReference type="EMBL" id="JANCLV010000003">
    <property type="protein sequence ID" value="MCP8999497.1"/>
    <property type="molecule type" value="Genomic_DNA"/>
</dbReference>
<dbReference type="Gene3D" id="3.40.50.720">
    <property type="entry name" value="NAD(P)-binding Rossmann-like Domain"/>
    <property type="match status" value="1"/>
</dbReference>
<dbReference type="Pfam" id="PF13561">
    <property type="entry name" value="adh_short_C2"/>
    <property type="match status" value="1"/>
</dbReference>
<name>A0ABT1LM11_9MICC</name>
<dbReference type="InterPro" id="IPR020904">
    <property type="entry name" value="Sc_DH/Rdtase_CS"/>
</dbReference>
<dbReference type="InterPro" id="IPR002347">
    <property type="entry name" value="SDR_fam"/>
</dbReference>
<dbReference type="CDD" id="cd05233">
    <property type="entry name" value="SDR_c"/>
    <property type="match status" value="1"/>
</dbReference>
<dbReference type="InterPro" id="IPR036291">
    <property type="entry name" value="NAD(P)-bd_dom_sf"/>
</dbReference>
<dbReference type="RefSeq" id="WP_254748845.1">
    <property type="nucleotide sequence ID" value="NZ_JANCLV010000003.1"/>
</dbReference>
<keyword evidence="3" id="KW-1185">Reference proteome</keyword>
<organism evidence="2 3">
    <name type="scientific">Pseudarthrobacter humi</name>
    <dbReference type="NCBI Taxonomy" id="2952523"/>
    <lineage>
        <taxon>Bacteria</taxon>
        <taxon>Bacillati</taxon>
        <taxon>Actinomycetota</taxon>
        <taxon>Actinomycetes</taxon>
        <taxon>Micrococcales</taxon>
        <taxon>Micrococcaceae</taxon>
        <taxon>Pseudarthrobacter</taxon>
    </lineage>
</organism>
<sequence length="254" mass="26431">MKNNLRPPVAAITGGASGIGLESARRWIADGGTAVLLDLARPALDKALAELGGRARGAVVDVADNASVLAGFQSIREIEGRLDAVVNSAGIARPGPSSEVSDEEFTHMLDIHLTGAMRSCRAAYPLLKRTGRGTIVNLASVASLTGMPGRASYTTAKAGIVGLTRTLAVEWAPDGIRVNAVGPGYVRTALTDTLVAEGKLDDALIKARTPLGRFADPEEIAEAIHFLSTPASSYVNGHLLMVDGGMTVDGNWYS</sequence>
<gene>
    <name evidence="2" type="ORF">NFC73_07100</name>
</gene>